<keyword evidence="2" id="KW-1185">Reference proteome</keyword>
<accession>A0A2N3HW32</accession>
<comment type="caution">
    <text evidence="1">The sequence shown here is derived from an EMBL/GenBank/DDBJ whole genome shotgun (WGS) entry which is preliminary data.</text>
</comment>
<proteinExistence type="predicted"/>
<dbReference type="OrthoDB" id="1118807at2"/>
<gene>
    <name evidence="1" type="ORF">BZG02_13090</name>
</gene>
<organism evidence="1 2">
    <name type="scientific">Labilibaculum filiforme</name>
    <dbReference type="NCBI Taxonomy" id="1940526"/>
    <lineage>
        <taxon>Bacteria</taxon>
        <taxon>Pseudomonadati</taxon>
        <taxon>Bacteroidota</taxon>
        <taxon>Bacteroidia</taxon>
        <taxon>Marinilabiliales</taxon>
        <taxon>Marinifilaceae</taxon>
        <taxon>Labilibaculum</taxon>
    </lineage>
</organism>
<dbReference type="RefSeq" id="WP_101261898.1">
    <property type="nucleotide sequence ID" value="NZ_MVDD01000009.1"/>
</dbReference>
<evidence type="ECO:0000313" key="1">
    <source>
        <dbReference type="EMBL" id="PKQ62247.1"/>
    </source>
</evidence>
<dbReference type="AlphaFoldDB" id="A0A2N3HW32"/>
<protein>
    <submittedName>
        <fullName evidence="1">Uncharacterized protein</fullName>
    </submittedName>
</protein>
<reference evidence="1 2" key="1">
    <citation type="journal article" date="2017" name="Front. Microbiol.">
        <title>Labilibaculum manganireducens gen. nov., sp. nov. and Labilibaculum filiforme sp. nov., Novel Bacteroidetes Isolated from Subsurface Sediments of the Baltic Sea.</title>
        <authorList>
            <person name="Vandieken V."/>
            <person name="Marshall I.P."/>
            <person name="Niemann H."/>
            <person name="Engelen B."/>
            <person name="Cypionka H."/>
        </authorList>
    </citation>
    <scope>NUCLEOTIDE SEQUENCE [LARGE SCALE GENOMIC DNA]</scope>
    <source>
        <strain evidence="1 2">59.16B</strain>
    </source>
</reference>
<name>A0A2N3HW32_9BACT</name>
<sequence length="222" mass="25866">MLKLLLNSLCFCIISISGFSQENNIWKDYPNLGIMQYSVILDDVSEEENIYQNPEFQTSELTTKENRKLSAIKIRYNIKKDVMECKIGSQHSIINSPEKLKEVTINGETFEYKKYLVKKDTINGYLKKLSDGDQKIYAKYYLPTNGTLDIQNQKSYYLVQEESEIPTKKGSANTLISKYYKSFLKEAKEFENKNQLNLDIPRDFKKLLTYLDQLSKDIVASR</sequence>
<dbReference type="EMBL" id="MVDD01000009">
    <property type="protein sequence ID" value="PKQ62247.1"/>
    <property type="molecule type" value="Genomic_DNA"/>
</dbReference>
<dbReference type="Proteomes" id="UP000233535">
    <property type="component" value="Unassembled WGS sequence"/>
</dbReference>
<evidence type="ECO:0000313" key="2">
    <source>
        <dbReference type="Proteomes" id="UP000233535"/>
    </source>
</evidence>